<organism evidence="1 2">
    <name type="scientific">Candidatus Methylacidithermus pantelleriae</name>
    <dbReference type="NCBI Taxonomy" id="2744239"/>
    <lineage>
        <taxon>Bacteria</taxon>
        <taxon>Pseudomonadati</taxon>
        <taxon>Verrucomicrobiota</taxon>
        <taxon>Methylacidiphilae</taxon>
        <taxon>Methylacidiphilales</taxon>
        <taxon>Methylacidiphilaceae</taxon>
        <taxon>Candidatus Methylacidithermus</taxon>
    </lineage>
</organism>
<proteinExistence type="predicted"/>
<dbReference type="Proteomes" id="UP000663859">
    <property type="component" value="Unassembled WGS sequence"/>
</dbReference>
<protein>
    <submittedName>
        <fullName evidence="1">Uncharacterized protein</fullName>
    </submittedName>
</protein>
<dbReference type="AlphaFoldDB" id="A0A8J2FS99"/>
<keyword evidence="2" id="KW-1185">Reference proteome</keyword>
<dbReference type="EMBL" id="CAJNOB010000014">
    <property type="protein sequence ID" value="CAF0697325.1"/>
    <property type="molecule type" value="Genomic_DNA"/>
</dbReference>
<name>A0A8J2FS99_9BACT</name>
<evidence type="ECO:0000313" key="1">
    <source>
        <dbReference type="EMBL" id="CAF0697325.1"/>
    </source>
</evidence>
<evidence type="ECO:0000313" key="2">
    <source>
        <dbReference type="Proteomes" id="UP000663859"/>
    </source>
</evidence>
<gene>
    <name evidence="1" type="ORF">MPNT_210047</name>
</gene>
<reference evidence="1" key="1">
    <citation type="submission" date="2021-02" db="EMBL/GenBank/DDBJ databases">
        <authorList>
            <person name="Cremers G."/>
            <person name="Picone N."/>
        </authorList>
    </citation>
    <scope>NUCLEOTIDE SEQUENCE</scope>
    <source>
        <strain evidence="1">PQ17</strain>
    </source>
</reference>
<sequence>MASTTEALANVADLRTVEEQRAAIRESYSRMCAFRSGPTSRFSLGGPFSLAPARFNATRGFPVLGLSDEIVAGLSPAASF</sequence>
<accession>A0A8J2FS99</accession>
<comment type="caution">
    <text evidence="1">The sequence shown here is derived from an EMBL/GenBank/DDBJ whole genome shotgun (WGS) entry which is preliminary data.</text>
</comment>